<evidence type="ECO:0000256" key="1">
    <source>
        <dbReference type="SAM" id="MobiDB-lite"/>
    </source>
</evidence>
<feature type="compositionally biased region" description="Acidic residues" evidence="1">
    <location>
        <begin position="18"/>
        <end position="28"/>
    </location>
</feature>
<comment type="caution">
    <text evidence="2">The sequence shown here is derived from an EMBL/GenBank/DDBJ whole genome shotgun (WGS) entry which is preliminary data.</text>
</comment>
<feature type="compositionally biased region" description="Basic and acidic residues" evidence="1">
    <location>
        <begin position="327"/>
        <end position="337"/>
    </location>
</feature>
<feature type="region of interest" description="Disordered" evidence="1">
    <location>
        <begin position="444"/>
        <end position="521"/>
    </location>
</feature>
<dbReference type="EMBL" id="JAKJXP020000070">
    <property type="protein sequence ID" value="KAK7750098.1"/>
    <property type="molecule type" value="Genomic_DNA"/>
</dbReference>
<gene>
    <name evidence="2" type="ORF">SLS62_007966</name>
</gene>
<proteinExistence type="predicted"/>
<keyword evidence="3" id="KW-1185">Reference proteome</keyword>
<feature type="region of interest" description="Disordered" evidence="1">
    <location>
        <begin position="650"/>
        <end position="682"/>
    </location>
</feature>
<dbReference type="Proteomes" id="UP001320420">
    <property type="component" value="Unassembled WGS sequence"/>
</dbReference>
<sequence>MAASAGLPVSFPYDEESSILLSDSEEDEIHARSRHNRQQEADAMHKAQEAAANVPLHPIPAMQPAFAESLLEATNTSGVPKPKLRFGDAKERRARLLEGPKDGKLHGELWRFRPGQKYHELWKLMAQISFGVYLLLNGIANSNEQVVSILQEHIDELDEFLETTMEDIKLAIQDVTERTDLLKLPMKNMATFEKMLEDRNFRLQIVTGNEKIEHIISRTRTALDTALEDIGEGTRATKEFAAYLEDQRGRPWRQQRPDVFEIYDAMKGNAEGWWKAFDQLKENATSLDSLLIVLGQMVAEIDQRAGEVSRRTRFSVAPYSDPFSDPSDPRRSKEHSTRSVPTLSRRSSSGVRPTRSNTQSTQQSSNSARESLPVFLALGPDGPESDTEDDYQLSPRAKLGLITEAGQEEDEPSHDEGLFILQPRTYTPKPPEPLPSPMVHDIPELHLESEPESDPEVDPEVEDEEGFEEGEEVREVELPRSTSLRQRVSLKGGNPPGRIQVPPRLGPELQRPSFIRAPNSLHGHEVTYGSTLEVRSAHTVPAPYTDFTPPAIPNTLPSPLSDQQYFRPVQASPHSPLQQRPWTSGTATAAPPPRPHTSHTRNPPSRMGGASMLSNVSVANQEDKKVKKKRSAFGWLKKAFTLDDEERAEFEARKQQQMHNPYYESRSPKYLDGKRIDDYRRH</sequence>
<feature type="region of interest" description="Disordered" evidence="1">
    <location>
        <begin position="570"/>
        <end position="629"/>
    </location>
</feature>
<dbReference type="AlphaFoldDB" id="A0AAN9UYE9"/>
<feature type="compositionally biased region" description="Polar residues" evidence="1">
    <location>
        <begin position="338"/>
        <end position="355"/>
    </location>
</feature>
<evidence type="ECO:0000313" key="2">
    <source>
        <dbReference type="EMBL" id="KAK7750098.1"/>
    </source>
</evidence>
<accession>A0AAN9UYE9</accession>
<feature type="region of interest" description="Disordered" evidence="1">
    <location>
        <begin position="18"/>
        <end position="41"/>
    </location>
</feature>
<feature type="region of interest" description="Disordered" evidence="1">
    <location>
        <begin position="317"/>
        <end position="370"/>
    </location>
</feature>
<feature type="compositionally biased region" description="Basic and acidic residues" evidence="1">
    <location>
        <begin position="666"/>
        <end position="682"/>
    </location>
</feature>
<reference evidence="2 3" key="1">
    <citation type="submission" date="2024-02" db="EMBL/GenBank/DDBJ databases">
        <title>De novo assembly and annotation of 12 fungi associated with fruit tree decline syndrome in Ontario, Canada.</title>
        <authorList>
            <person name="Sulman M."/>
            <person name="Ellouze W."/>
            <person name="Ilyukhin E."/>
        </authorList>
    </citation>
    <scope>NUCLEOTIDE SEQUENCE [LARGE SCALE GENOMIC DNA]</scope>
    <source>
        <strain evidence="2 3">M11/M66-122</strain>
    </source>
</reference>
<feature type="compositionally biased region" description="Low complexity" evidence="1">
    <location>
        <begin position="356"/>
        <end position="367"/>
    </location>
</feature>
<name>A0AAN9UYE9_9PEZI</name>
<organism evidence="2 3">
    <name type="scientific">Diatrype stigma</name>
    <dbReference type="NCBI Taxonomy" id="117547"/>
    <lineage>
        <taxon>Eukaryota</taxon>
        <taxon>Fungi</taxon>
        <taxon>Dikarya</taxon>
        <taxon>Ascomycota</taxon>
        <taxon>Pezizomycotina</taxon>
        <taxon>Sordariomycetes</taxon>
        <taxon>Xylariomycetidae</taxon>
        <taxon>Xylariales</taxon>
        <taxon>Diatrypaceae</taxon>
        <taxon>Diatrype</taxon>
    </lineage>
</organism>
<feature type="compositionally biased region" description="Acidic residues" evidence="1">
    <location>
        <begin position="450"/>
        <end position="472"/>
    </location>
</feature>
<protein>
    <submittedName>
        <fullName evidence="2">Uncharacterized protein</fullName>
    </submittedName>
</protein>
<evidence type="ECO:0000313" key="3">
    <source>
        <dbReference type="Proteomes" id="UP001320420"/>
    </source>
</evidence>